<accession>A0BVR4</accession>
<dbReference type="Gene3D" id="1.20.900.10">
    <property type="entry name" value="Dbl homology (DH) domain"/>
    <property type="match status" value="1"/>
</dbReference>
<proteinExistence type="predicted"/>
<dbReference type="PANTHER" id="PTHR12673:SF159">
    <property type="entry name" value="LD03170P"/>
    <property type="match status" value="1"/>
</dbReference>
<dbReference type="OrthoDB" id="6152532at2759"/>
<dbReference type="EMBL" id="CT868020">
    <property type="protein sequence ID" value="CAK62631.1"/>
    <property type="molecule type" value="Genomic_DNA"/>
</dbReference>
<evidence type="ECO:0000313" key="2">
    <source>
        <dbReference type="EMBL" id="CAK62631.1"/>
    </source>
</evidence>
<dbReference type="PANTHER" id="PTHR12673">
    <property type="entry name" value="FACIOGENITAL DYSPLASIA PROTEIN"/>
    <property type="match status" value="1"/>
</dbReference>
<dbReference type="InterPro" id="IPR035899">
    <property type="entry name" value="DBL_dom_sf"/>
</dbReference>
<reference evidence="2 3" key="1">
    <citation type="journal article" date="2006" name="Nature">
        <title>Global trends of whole-genome duplications revealed by the ciliate Paramecium tetraurelia.</title>
        <authorList>
            <consortium name="Genoscope"/>
            <person name="Aury J.-M."/>
            <person name="Jaillon O."/>
            <person name="Duret L."/>
            <person name="Noel B."/>
            <person name="Jubin C."/>
            <person name="Porcel B.M."/>
            <person name="Segurens B."/>
            <person name="Daubin V."/>
            <person name="Anthouard V."/>
            <person name="Aiach N."/>
            <person name="Arnaiz O."/>
            <person name="Billaut A."/>
            <person name="Beisson J."/>
            <person name="Blanc I."/>
            <person name="Bouhouche K."/>
            <person name="Camara F."/>
            <person name="Duharcourt S."/>
            <person name="Guigo R."/>
            <person name="Gogendeau D."/>
            <person name="Katinka M."/>
            <person name="Keller A.-M."/>
            <person name="Kissmehl R."/>
            <person name="Klotz C."/>
            <person name="Koll F."/>
            <person name="Le Moue A."/>
            <person name="Lepere C."/>
            <person name="Malinsky S."/>
            <person name="Nowacki M."/>
            <person name="Nowak J.K."/>
            <person name="Plattner H."/>
            <person name="Poulain J."/>
            <person name="Ruiz F."/>
            <person name="Serrano V."/>
            <person name="Zagulski M."/>
            <person name="Dessen P."/>
            <person name="Betermier M."/>
            <person name="Weissenbach J."/>
            <person name="Scarpelli C."/>
            <person name="Schachter V."/>
            <person name="Sperling L."/>
            <person name="Meyer E."/>
            <person name="Cohen J."/>
            <person name="Wincker P."/>
        </authorList>
    </citation>
    <scope>NUCLEOTIDE SEQUENCE [LARGE SCALE GENOMIC DNA]</scope>
    <source>
        <strain evidence="2 3">Stock d4-2</strain>
    </source>
</reference>
<sequence>MQFLIEISGRINVPIKLEKFCNFNQNTCFGKIFNKYAQFLKYTLKKYFQNEFPKLNDFILQSEEEAEIFKGSNLESYLIKPVQRLPKCVLLLKDLIKHT</sequence>
<dbReference type="KEGG" id="ptm:GSPATT00032483001"/>
<keyword evidence="3" id="KW-1185">Reference proteome</keyword>
<organism evidence="2 3">
    <name type="scientific">Paramecium tetraurelia</name>
    <dbReference type="NCBI Taxonomy" id="5888"/>
    <lineage>
        <taxon>Eukaryota</taxon>
        <taxon>Sar</taxon>
        <taxon>Alveolata</taxon>
        <taxon>Ciliophora</taxon>
        <taxon>Intramacronucleata</taxon>
        <taxon>Oligohymenophorea</taxon>
        <taxon>Peniculida</taxon>
        <taxon>Parameciidae</taxon>
        <taxon>Paramecium</taxon>
    </lineage>
</organism>
<feature type="domain" description="DH" evidence="1">
    <location>
        <begin position="44"/>
        <end position="99"/>
    </location>
</feature>
<dbReference type="GO" id="GO:0035556">
    <property type="term" value="P:intracellular signal transduction"/>
    <property type="evidence" value="ECO:0007669"/>
    <property type="project" value="InterPro"/>
</dbReference>
<gene>
    <name evidence="2" type="ORF">GSPATT00032483001</name>
</gene>
<dbReference type="PROSITE" id="PS00741">
    <property type="entry name" value="DH_1"/>
    <property type="match status" value="1"/>
</dbReference>
<dbReference type="GO" id="GO:0005085">
    <property type="term" value="F:guanyl-nucleotide exchange factor activity"/>
    <property type="evidence" value="ECO:0007669"/>
    <property type="project" value="InterPro"/>
</dbReference>
<dbReference type="AlphaFoldDB" id="A0BVR4"/>
<dbReference type="HOGENOM" id="CLU_2325248_0_0_1"/>
<dbReference type="SUPFAM" id="SSF48065">
    <property type="entry name" value="DBL homology domain (DH-domain)"/>
    <property type="match status" value="1"/>
</dbReference>
<dbReference type="Proteomes" id="UP000000600">
    <property type="component" value="Unassembled WGS sequence"/>
</dbReference>
<evidence type="ECO:0000259" key="1">
    <source>
        <dbReference type="PROSITE" id="PS50010"/>
    </source>
</evidence>
<name>A0BVR4_PARTE</name>
<protein>
    <recommendedName>
        <fullName evidence="1">DH domain-containing protein</fullName>
    </recommendedName>
</protein>
<dbReference type="GeneID" id="5015813"/>
<dbReference type="InterPro" id="IPR051092">
    <property type="entry name" value="FYVE_RhoGEF_PH"/>
</dbReference>
<dbReference type="InterPro" id="IPR000219">
    <property type="entry name" value="DH_dom"/>
</dbReference>
<dbReference type="Pfam" id="PF00621">
    <property type="entry name" value="RhoGEF"/>
    <property type="match status" value="1"/>
</dbReference>
<dbReference type="PROSITE" id="PS50010">
    <property type="entry name" value="DH_2"/>
    <property type="match status" value="1"/>
</dbReference>
<evidence type="ECO:0000313" key="3">
    <source>
        <dbReference type="Proteomes" id="UP000000600"/>
    </source>
</evidence>
<dbReference type="InterPro" id="IPR001331">
    <property type="entry name" value="GDS_CDC24_CS"/>
</dbReference>
<dbReference type="RefSeq" id="XP_001430029.1">
    <property type="nucleotide sequence ID" value="XM_001429992.1"/>
</dbReference>
<dbReference type="InParanoid" id="A0BVR4"/>